<dbReference type="InterPro" id="IPR023088">
    <property type="entry name" value="PDEase"/>
</dbReference>
<dbReference type="Pfam" id="PF00233">
    <property type="entry name" value="PDEase_I"/>
    <property type="match status" value="1"/>
</dbReference>
<proteinExistence type="predicted"/>
<feature type="domain" description="PDEase" evidence="4">
    <location>
        <begin position="12"/>
        <end position="356"/>
    </location>
</feature>
<evidence type="ECO:0000256" key="2">
    <source>
        <dbReference type="ARBA" id="ARBA00022801"/>
    </source>
</evidence>
<organism evidence="5 6">
    <name type="scientific">Saccoglossus kowalevskii</name>
    <name type="common">Acorn worm</name>
    <dbReference type="NCBI Taxonomy" id="10224"/>
    <lineage>
        <taxon>Eukaryota</taxon>
        <taxon>Metazoa</taxon>
        <taxon>Hemichordata</taxon>
        <taxon>Enteropneusta</taxon>
        <taxon>Harrimaniidae</taxon>
        <taxon>Saccoglossus</taxon>
    </lineage>
</organism>
<dbReference type="InterPro" id="IPR023174">
    <property type="entry name" value="PDEase_CS"/>
</dbReference>
<feature type="region of interest" description="Disordered" evidence="3">
    <location>
        <begin position="1"/>
        <end position="36"/>
    </location>
</feature>
<evidence type="ECO:0000313" key="5">
    <source>
        <dbReference type="Proteomes" id="UP000694865"/>
    </source>
</evidence>
<dbReference type="Gene3D" id="1.10.1300.10">
    <property type="entry name" value="3'5'-cyclic nucleotide phosphodiesterase, catalytic domain"/>
    <property type="match status" value="1"/>
</dbReference>
<dbReference type="PRINTS" id="PR00387">
    <property type="entry name" value="PDIESTERASE1"/>
</dbReference>
<keyword evidence="5" id="KW-1185">Reference proteome</keyword>
<dbReference type="InterPro" id="IPR036971">
    <property type="entry name" value="PDEase_catalytic_dom_sf"/>
</dbReference>
<gene>
    <name evidence="6" type="primary">LOC102803412</name>
</gene>
<accession>A0ABM0MC12</accession>
<protein>
    <submittedName>
        <fullName evidence="6">cAMP and cAMP-inhibited cGMP 3',5'-cyclic phosphodiesterase 10A-like</fullName>
    </submittedName>
</protein>
<dbReference type="CDD" id="cd00077">
    <property type="entry name" value="HDc"/>
    <property type="match status" value="1"/>
</dbReference>
<evidence type="ECO:0000259" key="4">
    <source>
        <dbReference type="PROSITE" id="PS51845"/>
    </source>
</evidence>
<dbReference type="InterPro" id="IPR003607">
    <property type="entry name" value="HD/PDEase_dom"/>
</dbReference>
<evidence type="ECO:0000256" key="1">
    <source>
        <dbReference type="ARBA" id="ARBA00022723"/>
    </source>
</evidence>
<dbReference type="RefSeq" id="XP_006817553.1">
    <property type="nucleotide sequence ID" value="XM_006817490.1"/>
</dbReference>
<dbReference type="PROSITE" id="PS51845">
    <property type="entry name" value="PDEASE_I_2"/>
    <property type="match status" value="1"/>
</dbReference>
<dbReference type="PANTHER" id="PTHR11347">
    <property type="entry name" value="CYCLIC NUCLEOTIDE PHOSPHODIESTERASE"/>
    <property type="match status" value="1"/>
</dbReference>
<evidence type="ECO:0000256" key="3">
    <source>
        <dbReference type="SAM" id="MobiDB-lite"/>
    </source>
</evidence>
<dbReference type="GeneID" id="102803412"/>
<feature type="compositionally biased region" description="Basic and acidic residues" evidence="3">
    <location>
        <begin position="12"/>
        <end position="25"/>
    </location>
</feature>
<dbReference type="SMART" id="SM00471">
    <property type="entry name" value="HDc"/>
    <property type="match status" value="1"/>
</dbReference>
<name>A0ABM0MC12_SACKO</name>
<dbReference type="PROSITE" id="PS00126">
    <property type="entry name" value="PDEASE_I_1"/>
    <property type="match status" value="1"/>
</dbReference>
<keyword evidence="1" id="KW-0479">Metal-binding</keyword>
<dbReference type="InterPro" id="IPR002073">
    <property type="entry name" value="PDEase_catalytic_dom"/>
</dbReference>
<feature type="compositionally biased region" description="Polar residues" evidence="3">
    <location>
        <begin position="1"/>
        <end position="10"/>
    </location>
</feature>
<sequence>MVTPTLSQASPERGDNNEEPADHIMPRRSSRVRKPPGWQLSGNWGEKRKGYHAITRSSELFFRSVCLFLLLCTRPCNLPLNYVCTTQHCFDHEKLVRFTLSVRKNYHKVPYHNWWHAFNVAHCMYRMLDHEQEIFTELERQALIIACICHDLDHRGYTNQFMVKYETALASLYSTSVMEQHHFNQTVTILQQDGHNIFDHLTSDVYKQVLGYIRHYILATDLAQFFSNHKQVTRFCADQTFNIENTYHRNKLQAIMMSACDLSACAKTWPVQKKTVEIIYEEFYAQGDLEKKKGGVPLPMMDRDNAHNLPKEQVNFLRIFCEPLYGTLAVIFPHLSPLLENTKDNIHKWDNLAHGRPTTMWEVETSRIEKD</sequence>
<evidence type="ECO:0000313" key="6">
    <source>
        <dbReference type="RefSeq" id="XP_006817553.1"/>
    </source>
</evidence>
<keyword evidence="2" id="KW-0378">Hydrolase</keyword>
<dbReference type="SUPFAM" id="SSF109604">
    <property type="entry name" value="HD-domain/PDEase-like"/>
    <property type="match status" value="1"/>
</dbReference>
<reference evidence="6" key="1">
    <citation type="submission" date="2025-08" db="UniProtKB">
        <authorList>
            <consortium name="RefSeq"/>
        </authorList>
    </citation>
    <scope>IDENTIFICATION</scope>
    <source>
        <tissue evidence="6">Testes</tissue>
    </source>
</reference>
<dbReference type="Proteomes" id="UP000694865">
    <property type="component" value="Unplaced"/>
</dbReference>